<reference evidence="2" key="1">
    <citation type="submission" date="2022-08" db="EMBL/GenBank/DDBJ databases">
        <authorList>
            <consortium name="DOE Joint Genome Institute"/>
            <person name="Min B."/>
            <person name="Riley R."/>
            <person name="Sierra-Patev S."/>
            <person name="Naranjo-Ortiz M."/>
            <person name="Looney B."/>
            <person name="Konkel Z."/>
            <person name="Slot J.C."/>
            <person name="Sakamoto Y."/>
            <person name="Steenwyk J.L."/>
            <person name="Rokas A."/>
            <person name="Carro J."/>
            <person name="Camarero S."/>
            <person name="Ferreira P."/>
            <person name="Molpeceres G."/>
            <person name="Ruiz-Duenas F.J."/>
            <person name="Serrano A."/>
            <person name="Henrissat B."/>
            <person name="Drula E."/>
            <person name="Hughes K.W."/>
            <person name="Mata J.L."/>
            <person name="Ishikawa N.K."/>
            <person name="Vargas-Isla R."/>
            <person name="Ushijima S."/>
            <person name="Smith C.A."/>
            <person name="Ahrendt S."/>
            <person name="Andreopoulos W."/>
            <person name="He G."/>
            <person name="Labutti K."/>
            <person name="Lipzen A."/>
            <person name="Ng V."/>
            <person name="Sandor L."/>
            <person name="Barry K."/>
            <person name="Martinez A.T."/>
            <person name="Xiao Y."/>
            <person name="Gibbons J.G."/>
            <person name="Terashima K."/>
            <person name="Hibbett D.S."/>
            <person name="Grigoriev I.V."/>
        </authorList>
    </citation>
    <scope>NUCLEOTIDE SEQUENCE</scope>
    <source>
        <strain evidence="2">TFB9207</strain>
    </source>
</reference>
<dbReference type="Proteomes" id="UP001163846">
    <property type="component" value="Unassembled WGS sequence"/>
</dbReference>
<protein>
    <submittedName>
        <fullName evidence="2">Uncharacterized protein</fullName>
    </submittedName>
</protein>
<comment type="caution">
    <text evidence="2">The sequence shown here is derived from an EMBL/GenBank/DDBJ whole genome shotgun (WGS) entry which is preliminary data.</text>
</comment>
<dbReference type="EMBL" id="MU806811">
    <property type="protein sequence ID" value="KAJ3832938.1"/>
    <property type="molecule type" value="Genomic_DNA"/>
</dbReference>
<gene>
    <name evidence="2" type="ORF">F5878DRAFT_547420</name>
</gene>
<evidence type="ECO:0000256" key="1">
    <source>
        <dbReference type="SAM" id="SignalP"/>
    </source>
</evidence>
<feature type="signal peptide" evidence="1">
    <location>
        <begin position="1"/>
        <end position="24"/>
    </location>
</feature>
<dbReference type="Gene3D" id="2.60.120.260">
    <property type="entry name" value="Galactose-binding domain-like"/>
    <property type="match status" value="1"/>
</dbReference>
<name>A0AA38NYE1_9AGAR</name>
<accession>A0AA38NYE1</accession>
<keyword evidence="3" id="KW-1185">Reference proteome</keyword>
<sequence>MTSFPLPLRLLILALSFEIQAVLAVTTITNVTVDDQDPAILYSPEDWNTTEAYNSLDYGGYHHLSGQSSAFAIFNFTGVAIYFLSPLWPYAVGARLVLDGQIPPVFVDLQDHSQPVNSTGGAETVSSAVVWGFENLTLGNHSLQVEFAQGQSQYVVVDAFM</sequence>
<feature type="chain" id="PRO_5041205697" evidence="1">
    <location>
        <begin position="25"/>
        <end position="161"/>
    </location>
</feature>
<evidence type="ECO:0000313" key="3">
    <source>
        <dbReference type="Proteomes" id="UP001163846"/>
    </source>
</evidence>
<dbReference type="AlphaFoldDB" id="A0AA38NYE1"/>
<evidence type="ECO:0000313" key="2">
    <source>
        <dbReference type="EMBL" id="KAJ3832938.1"/>
    </source>
</evidence>
<proteinExistence type="predicted"/>
<organism evidence="2 3">
    <name type="scientific">Lentinula raphanica</name>
    <dbReference type="NCBI Taxonomy" id="153919"/>
    <lineage>
        <taxon>Eukaryota</taxon>
        <taxon>Fungi</taxon>
        <taxon>Dikarya</taxon>
        <taxon>Basidiomycota</taxon>
        <taxon>Agaricomycotina</taxon>
        <taxon>Agaricomycetes</taxon>
        <taxon>Agaricomycetidae</taxon>
        <taxon>Agaricales</taxon>
        <taxon>Marasmiineae</taxon>
        <taxon>Omphalotaceae</taxon>
        <taxon>Lentinula</taxon>
    </lineage>
</organism>
<keyword evidence="1" id="KW-0732">Signal</keyword>